<evidence type="ECO:0000313" key="2">
    <source>
        <dbReference type="EMBL" id="QTE03819.1"/>
    </source>
</evidence>
<dbReference type="EMBL" id="MW046431">
    <property type="protein sequence ID" value="QTE03819.1"/>
    <property type="molecule type" value="Genomic_DNA"/>
</dbReference>
<sequence length="593" mass="67958">MFKRASDGGAPAGKGGPGTQAEEKSDPIPRHIPLNSVTLNFVQRGWTNVAPGKLYYLVGCQTPKYLFDDANINLYNKFKPLYYTKQLHPHHLKISNLIMLQDDLRVQSNTPTDATAFTQVNYLMQYCPKGMKQYFKLGAGKDVSEFKNLTYNLSEASPKNPFIEMKNYQSFDTVNIVPAKANLHAGFTPGSALTPDKGIIKDVYVAPNTQALPFQKVSGNMAPVDDETTFYKNGNVITRAVNQDKISFYKYGDTIEHTFHSNLEGIHLANTLENRFLEDQIIEVPNPADPKQTLMYATEFVYPSRNRPFFCRSDYYSNNLNAIMQGKKFKPLDHCFYSMPPLTKPDGALLGQRCAIFWEQEMQITFHFTQGTFGTNEDDALQSHQDDAVIVRRNFYPNPQVKTQAVEEQSVFCKKNTAQCKKPAPAVNSKKCYDNTFEGMVQFLDDIVLREEFNKLFEFTNTRKTGSDVLSVVWTNKSDLKGHFLGPDLLRNNKQFQKMWETYINQDVEWFGFQIIPEQQPGFMPGTQINVFWKNSRNEPLVWQGSDVTTRFIYLNRRKFLNFFAENSTTYCKIKSADKQNAAYVKDSFIFYT</sequence>
<protein>
    <submittedName>
        <fullName evidence="2">VP1</fullName>
    </submittedName>
</protein>
<organism evidence="2">
    <name type="scientific">Parus major densovirus</name>
    <dbReference type="NCBI Taxonomy" id="1907771"/>
    <lineage>
        <taxon>Viruses</taxon>
        <taxon>Monodnaviria</taxon>
        <taxon>Shotokuvirae</taxon>
        <taxon>Cossaviricota</taxon>
        <taxon>Quintoviricetes</taxon>
        <taxon>Piccovirales</taxon>
        <taxon>Parvoviridae</taxon>
        <taxon>Densovirinae</taxon>
        <taxon>Blattambidensovirus</taxon>
        <taxon>Blattambidensovirus incertum1</taxon>
    </lineage>
</organism>
<reference evidence="2" key="2">
    <citation type="journal article" date="2022" name="Gigascience">
        <title>Parvovirus dark matter in the cloaca of wild birds.</title>
        <authorList>
            <person name="Dai Z."/>
            <person name="Wang H."/>
            <person name="Wu H."/>
            <person name="Zhang Q."/>
            <person name="Ji L."/>
            <person name="Wang X."/>
            <person name="Shen Q."/>
            <person name="Yang S."/>
            <person name="Ma X."/>
            <person name="Shan T."/>
            <person name="Zhang W."/>
        </authorList>
    </citation>
    <scope>NUCLEOTIDE SEQUENCE</scope>
    <source>
        <strain evidence="2">Tom152par01</strain>
    </source>
</reference>
<proteinExistence type="predicted"/>
<name>A0A8A4XDT5_9VIRU</name>
<feature type="region of interest" description="Disordered" evidence="1">
    <location>
        <begin position="1"/>
        <end position="30"/>
    </location>
</feature>
<accession>A0A8A4XDT5</accession>
<reference evidence="2" key="1">
    <citation type="submission" date="2020-09" db="EMBL/GenBank/DDBJ databases">
        <authorList>
            <person name="Dai Z."/>
            <person name="Yang S."/>
            <person name="Zhang W."/>
        </authorList>
    </citation>
    <scope>NUCLEOTIDE SEQUENCE</scope>
    <source>
        <strain evidence="2">Tom152par01</strain>
    </source>
</reference>
<evidence type="ECO:0000256" key="1">
    <source>
        <dbReference type="SAM" id="MobiDB-lite"/>
    </source>
</evidence>